<dbReference type="SMART" id="SM01011">
    <property type="entry name" value="AMP_N"/>
    <property type="match status" value="1"/>
</dbReference>
<dbReference type="Proteomes" id="UP000249619">
    <property type="component" value="Unassembled WGS sequence"/>
</dbReference>
<reference evidence="16" key="1">
    <citation type="submission" date="2018-05" db="EMBL/GenBank/DDBJ databases">
        <title>Draft genome sequence of Stemphylium lycopersici strain CIDEFI 213.</title>
        <authorList>
            <person name="Medina R."/>
            <person name="Franco M.E.E."/>
            <person name="Lucentini C.G."/>
            <person name="Saparrat M.C.N."/>
            <person name="Balatti P.A."/>
        </authorList>
    </citation>
    <scope>NUCLEOTIDE SEQUENCE [LARGE SCALE GENOMIC DNA]</scope>
    <source>
        <strain evidence="16">CIDEFI 213</strain>
    </source>
</reference>
<dbReference type="Pfam" id="PF00557">
    <property type="entry name" value="Peptidase_M24"/>
    <property type="match status" value="1"/>
</dbReference>
<evidence type="ECO:0000256" key="8">
    <source>
        <dbReference type="ARBA" id="ARBA00022729"/>
    </source>
</evidence>
<evidence type="ECO:0000256" key="6">
    <source>
        <dbReference type="ARBA" id="ARBA00022438"/>
    </source>
</evidence>
<keyword evidence="10" id="KW-0482">Metalloprotease</keyword>
<comment type="cofactor">
    <cofactor evidence="2">
        <name>Mn(2+)</name>
        <dbReference type="ChEBI" id="CHEBI:29035"/>
    </cofactor>
</comment>
<dbReference type="GO" id="GO:0006078">
    <property type="term" value="P:(1-&gt;6)-beta-D-glucan biosynthetic process"/>
    <property type="evidence" value="ECO:0007669"/>
    <property type="project" value="InterPro"/>
</dbReference>
<feature type="chain" id="PRO_5017065503" description="Xaa-Pro aminopeptidase" evidence="13">
    <location>
        <begin position="22"/>
        <end position="738"/>
    </location>
</feature>
<feature type="domain" description="Aminopeptidase P N-terminal" evidence="14">
    <location>
        <begin position="290"/>
        <end position="424"/>
    </location>
</feature>
<dbReference type="InterPro" id="IPR029149">
    <property type="entry name" value="Creatin/AminoP/Spt16_N"/>
</dbReference>
<dbReference type="Pfam" id="PF10342">
    <property type="entry name" value="Kre9_KNH"/>
    <property type="match status" value="1"/>
</dbReference>
<accession>A0A364NCA2</accession>
<dbReference type="FunFam" id="3.90.230.10:FF:000002">
    <property type="entry name" value="Xaa-Pro aminopeptidase 3"/>
    <property type="match status" value="1"/>
</dbReference>
<evidence type="ECO:0000256" key="12">
    <source>
        <dbReference type="ARBA" id="ARBA00030849"/>
    </source>
</evidence>
<evidence type="ECO:0000256" key="1">
    <source>
        <dbReference type="ARBA" id="ARBA00001424"/>
    </source>
</evidence>
<dbReference type="EC" id="3.4.11.9" evidence="5"/>
<dbReference type="Gene3D" id="3.90.230.10">
    <property type="entry name" value="Creatinase/methionine aminopeptidase superfamily"/>
    <property type="match status" value="1"/>
</dbReference>
<proteinExistence type="inferred from homology"/>
<dbReference type="AlphaFoldDB" id="A0A364NCA2"/>
<keyword evidence="6" id="KW-0031">Aminopeptidase</keyword>
<comment type="function">
    <text evidence="3">Catalyzes the removal of a penultimate prolyl residue from the N-termini of peptides.</text>
</comment>
<keyword evidence="11" id="KW-0464">Manganese</keyword>
<comment type="similarity">
    <text evidence="4">Belongs to the peptidase M24B family.</text>
</comment>
<dbReference type="GO" id="GO:0042546">
    <property type="term" value="P:cell wall biogenesis"/>
    <property type="evidence" value="ECO:0007669"/>
    <property type="project" value="InterPro"/>
</dbReference>
<organism evidence="15 16">
    <name type="scientific">Stemphylium lycopersici</name>
    <name type="common">Tomato gray leaf spot disease fungus</name>
    <name type="synonym">Thyrospora lycopersici</name>
    <dbReference type="NCBI Taxonomy" id="183478"/>
    <lineage>
        <taxon>Eukaryota</taxon>
        <taxon>Fungi</taxon>
        <taxon>Dikarya</taxon>
        <taxon>Ascomycota</taxon>
        <taxon>Pezizomycotina</taxon>
        <taxon>Dothideomycetes</taxon>
        <taxon>Pleosporomycetidae</taxon>
        <taxon>Pleosporales</taxon>
        <taxon>Pleosporineae</taxon>
        <taxon>Pleosporaceae</taxon>
        <taxon>Stemphylium</taxon>
    </lineage>
</organism>
<dbReference type="PANTHER" id="PTHR43226:SF1">
    <property type="entry name" value="XAA-PRO DIPEPTIDASE"/>
    <property type="match status" value="1"/>
</dbReference>
<evidence type="ECO:0000256" key="2">
    <source>
        <dbReference type="ARBA" id="ARBA00001936"/>
    </source>
</evidence>
<name>A0A364NCA2_STELY</name>
<dbReference type="SUPFAM" id="SSF53092">
    <property type="entry name" value="Creatinase/prolidase N-terminal domain"/>
    <property type="match status" value="1"/>
</dbReference>
<dbReference type="InterPro" id="IPR000994">
    <property type="entry name" value="Pept_M24"/>
</dbReference>
<evidence type="ECO:0000313" key="15">
    <source>
        <dbReference type="EMBL" id="RAR14882.1"/>
    </source>
</evidence>
<dbReference type="InterPro" id="IPR052433">
    <property type="entry name" value="X-Pro_dipept-like"/>
</dbReference>
<comment type="caution">
    <text evidence="15">The sequence shown here is derived from an EMBL/GenBank/DDBJ whole genome shotgun (WGS) entry which is preliminary data.</text>
</comment>
<dbReference type="InterPro" id="IPR007865">
    <property type="entry name" value="Aminopep_P_N"/>
</dbReference>
<keyword evidence="9" id="KW-0378">Hydrolase</keyword>
<dbReference type="InterPro" id="IPR036005">
    <property type="entry name" value="Creatinase/aminopeptidase-like"/>
</dbReference>
<keyword evidence="16" id="KW-1185">Reference proteome</keyword>
<sequence>MTRILLPFAAVVAALSPLVHAGIQFTSPAAGDKLTAGTAIAVKWEEAGSGPELADLLSYQLQLMVGGNKGDEQLPINTITTSGLFSAGNAASGLIPEDASDDLKTANAYFIKMIAVGKTGGQFITYSDRFAYTGMKGNGVLNDDIKKAATNVDGTDGPESEDTLVDTADPAATAAPDGDLYDQEYTMQTGLTRYAPMQPVPPTKITATNMKPLYPTSSVQIAKTKLPIPSQATTLTASQTFSTKSVENTVAAAPHATDDMANLSAESESWINVTKMAIAENYEDVLKGKYPAKEHAKKVKEWLVSKGGDENGTIYLEAQKQKLNEDNDGEAPFRQRRYFFYLSGCELPDSYLKYEMATEKLTLFIPPVEPDEVIWSGLPMSPEEAKAKYDIDECFTTNEVNSHLASTSESGQSTIYAIPEQVSDHITFLSYKDKDFKQLKTAIEYCRVIKTDYEIALIRKANAISTAAHEAVMKAASKAQNECELEAVFLKACVERNAKNQAYHSIVAAGEHAATLHYVHNAAPITDQNLLLLDAGCELDCYASDITRTFPIKGEFTAESLAIYKIVLDMQNQCINALKAGVNWDHVHELAHKIAIKGLLGLGLLKGDAAELFDKRISVAFFPHGLGHYLGLDTHDSGGNANYADKDVMFRYLRTRGTLPERSVITVEPGIYFCRFIIEPYLKDEEKKNYIDESVLEKYWTVGGVRIEDNVLITKDGHENLTPTPKEIDDITQLVKSI</sequence>
<feature type="signal peptide" evidence="13">
    <location>
        <begin position="1"/>
        <end position="21"/>
    </location>
</feature>
<keyword evidence="7" id="KW-0479">Metal-binding</keyword>
<dbReference type="SUPFAM" id="SSF55920">
    <property type="entry name" value="Creatinase/aminopeptidase"/>
    <property type="match status" value="1"/>
</dbReference>
<evidence type="ECO:0000259" key="14">
    <source>
        <dbReference type="SMART" id="SM01011"/>
    </source>
</evidence>
<dbReference type="InterPro" id="IPR018466">
    <property type="entry name" value="Kre9/Knh1-like_N"/>
</dbReference>
<evidence type="ECO:0000256" key="7">
    <source>
        <dbReference type="ARBA" id="ARBA00022723"/>
    </source>
</evidence>
<dbReference type="Gene3D" id="3.40.350.10">
    <property type="entry name" value="Creatinase/prolidase N-terminal domain"/>
    <property type="match status" value="1"/>
</dbReference>
<evidence type="ECO:0000256" key="4">
    <source>
        <dbReference type="ARBA" id="ARBA00008766"/>
    </source>
</evidence>
<keyword evidence="6" id="KW-0645">Protease</keyword>
<evidence type="ECO:0000313" key="16">
    <source>
        <dbReference type="Proteomes" id="UP000249619"/>
    </source>
</evidence>
<comment type="catalytic activity">
    <reaction evidence="1">
        <text>Release of any N-terminal amino acid, including proline, that is linked to proline, even from a dipeptide or tripeptide.</text>
        <dbReference type="EC" id="3.4.11.9"/>
    </reaction>
</comment>
<dbReference type="Pfam" id="PF05195">
    <property type="entry name" value="AMP_N"/>
    <property type="match status" value="1"/>
</dbReference>
<evidence type="ECO:0000256" key="5">
    <source>
        <dbReference type="ARBA" id="ARBA00012574"/>
    </source>
</evidence>
<keyword evidence="8 13" id="KW-0732">Signal</keyword>
<dbReference type="GO" id="GO:0006508">
    <property type="term" value="P:proteolysis"/>
    <property type="evidence" value="ECO:0007669"/>
    <property type="project" value="TreeGrafter"/>
</dbReference>
<gene>
    <name evidence="15" type="ORF">DDE83_001720</name>
</gene>
<evidence type="ECO:0000256" key="13">
    <source>
        <dbReference type="SAM" id="SignalP"/>
    </source>
</evidence>
<protein>
    <recommendedName>
        <fullName evidence="5">Xaa-Pro aminopeptidase</fullName>
        <ecNumber evidence="5">3.4.11.9</ecNumber>
    </recommendedName>
    <alternativeName>
        <fullName evidence="12">Aminoacylproline aminopeptidase</fullName>
    </alternativeName>
</protein>
<evidence type="ECO:0000256" key="3">
    <source>
        <dbReference type="ARBA" id="ARBA00002443"/>
    </source>
</evidence>
<dbReference type="EMBL" id="QGDH01000017">
    <property type="protein sequence ID" value="RAR14882.1"/>
    <property type="molecule type" value="Genomic_DNA"/>
</dbReference>
<dbReference type="InterPro" id="IPR008659">
    <property type="entry name" value="Kre9/Knh1_C"/>
</dbReference>
<dbReference type="PANTHER" id="PTHR43226">
    <property type="entry name" value="XAA-PRO AMINOPEPTIDASE 3"/>
    <property type="match status" value="1"/>
</dbReference>
<dbReference type="GO" id="GO:0030145">
    <property type="term" value="F:manganese ion binding"/>
    <property type="evidence" value="ECO:0007669"/>
    <property type="project" value="InterPro"/>
</dbReference>
<dbReference type="CDD" id="cd01087">
    <property type="entry name" value="Prolidase"/>
    <property type="match status" value="1"/>
</dbReference>
<evidence type="ECO:0000256" key="9">
    <source>
        <dbReference type="ARBA" id="ARBA00022801"/>
    </source>
</evidence>
<dbReference type="STRING" id="183478.A0A364NCA2"/>
<evidence type="ECO:0000256" key="10">
    <source>
        <dbReference type="ARBA" id="ARBA00023049"/>
    </source>
</evidence>
<evidence type="ECO:0000256" key="11">
    <source>
        <dbReference type="ARBA" id="ARBA00023211"/>
    </source>
</evidence>
<dbReference type="Pfam" id="PF05390">
    <property type="entry name" value="Kre9_KNH1_C"/>
    <property type="match status" value="1"/>
</dbReference>
<dbReference type="GO" id="GO:0070006">
    <property type="term" value="F:metalloaminopeptidase activity"/>
    <property type="evidence" value="ECO:0007669"/>
    <property type="project" value="InterPro"/>
</dbReference>